<evidence type="ECO:0000313" key="2">
    <source>
        <dbReference type="Proteomes" id="UP000827872"/>
    </source>
</evidence>
<gene>
    <name evidence="1" type="ORF">K3G42_023797</name>
</gene>
<keyword evidence="2" id="KW-1185">Reference proteome</keyword>
<evidence type="ECO:0000313" key="1">
    <source>
        <dbReference type="EMBL" id="KAH8005125.1"/>
    </source>
</evidence>
<organism evidence="1 2">
    <name type="scientific">Sphaerodactylus townsendi</name>
    <dbReference type="NCBI Taxonomy" id="933632"/>
    <lineage>
        <taxon>Eukaryota</taxon>
        <taxon>Metazoa</taxon>
        <taxon>Chordata</taxon>
        <taxon>Craniata</taxon>
        <taxon>Vertebrata</taxon>
        <taxon>Euteleostomi</taxon>
        <taxon>Lepidosauria</taxon>
        <taxon>Squamata</taxon>
        <taxon>Bifurcata</taxon>
        <taxon>Gekkota</taxon>
        <taxon>Sphaerodactylidae</taxon>
        <taxon>Sphaerodactylus</taxon>
    </lineage>
</organism>
<comment type="caution">
    <text evidence="1">The sequence shown here is derived from an EMBL/GenBank/DDBJ whole genome shotgun (WGS) entry which is preliminary data.</text>
</comment>
<dbReference type="EMBL" id="CM037617">
    <property type="protein sequence ID" value="KAH8005125.1"/>
    <property type="molecule type" value="Genomic_DNA"/>
</dbReference>
<proteinExistence type="predicted"/>
<protein>
    <submittedName>
        <fullName evidence="1">Uncharacterized protein</fullName>
    </submittedName>
</protein>
<accession>A0ACB8FJN1</accession>
<dbReference type="Proteomes" id="UP000827872">
    <property type="component" value="Linkage Group LG04"/>
</dbReference>
<sequence>MTVMDSTVAGSSHPTPALTWGPCKAAWDLPKARGPTGGGGEKPEMSAHERRDPAHPRDQCRGRGKPRDSPGENRGLGKRREKRGMAKLDVAVLQEGAGSSQGPWPTPERDRDQESPASMATSQARGTERQWSNDWRTVLIRARWGDDREKRRTVGSTGGGCVEGERMRDGGEAEPSREEGDGRGGRQQRRNQQTQGEVWKEGKTLQKRGEKGEGIGTASLSQSQAVGQEDSPL</sequence>
<reference evidence="1" key="1">
    <citation type="submission" date="2021-08" db="EMBL/GenBank/DDBJ databases">
        <title>The first chromosome-level gecko genome reveals the dynamic sex chromosomes of Neotropical dwarf geckos (Sphaerodactylidae: Sphaerodactylus).</title>
        <authorList>
            <person name="Pinto B.J."/>
            <person name="Keating S.E."/>
            <person name="Gamble T."/>
        </authorList>
    </citation>
    <scope>NUCLEOTIDE SEQUENCE</scope>
    <source>
        <strain evidence="1">TG3544</strain>
    </source>
</reference>
<name>A0ACB8FJN1_9SAUR</name>